<dbReference type="Gene3D" id="3.10.450.620">
    <property type="entry name" value="JHP933, nucleotidyltransferase-like core domain"/>
    <property type="match status" value="1"/>
</dbReference>
<protein>
    <recommendedName>
        <fullName evidence="3">Nucleotidyl transferase AbiEii/AbiGii toxin family protein</fullName>
    </recommendedName>
</protein>
<proteinExistence type="predicted"/>
<dbReference type="Pfam" id="PF08843">
    <property type="entry name" value="AbiEii"/>
    <property type="match status" value="1"/>
</dbReference>
<keyword evidence="2" id="KW-1185">Reference proteome</keyword>
<dbReference type="InterPro" id="IPR014942">
    <property type="entry name" value="AbiEii"/>
</dbReference>
<gene>
    <name evidence="1" type="ORF">EGI31_22150</name>
</gene>
<evidence type="ECO:0008006" key="3">
    <source>
        <dbReference type="Google" id="ProtNLM"/>
    </source>
</evidence>
<evidence type="ECO:0000313" key="1">
    <source>
        <dbReference type="EMBL" id="MCP9765647.1"/>
    </source>
</evidence>
<dbReference type="EMBL" id="RJUF01000186">
    <property type="protein sequence ID" value="MCP9765647.1"/>
    <property type="molecule type" value="Genomic_DNA"/>
</dbReference>
<evidence type="ECO:0000313" key="2">
    <source>
        <dbReference type="Proteomes" id="UP001204144"/>
    </source>
</evidence>
<sequence length="166" mass="18873">MIDPQSNQIAWITELRNKLGNRTDPKLIEKVIWALTLLEQLTLSGLSFTFKGGTALLRATKEPKRFSIDIDIITQQTESEILGILAKLVNNQIFIATENYSKRKHAQDAPLGHYKVFYKSQVDGKTEPILLDTLYTACPYPVVRQIPIDHSWIQNRGEVTMVHVPT</sequence>
<organism evidence="1 2">
    <name type="scientific">Lacihabitans soyangensis</name>
    <dbReference type="NCBI Taxonomy" id="869394"/>
    <lineage>
        <taxon>Bacteria</taxon>
        <taxon>Pseudomonadati</taxon>
        <taxon>Bacteroidota</taxon>
        <taxon>Cytophagia</taxon>
        <taxon>Cytophagales</taxon>
        <taxon>Leadbetterellaceae</taxon>
        <taxon>Lacihabitans</taxon>
    </lineage>
</organism>
<dbReference type="AlphaFoldDB" id="A0AAE3H6B4"/>
<accession>A0AAE3H6B4</accession>
<reference evidence="1 2" key="1">
    <citation type="submission" date="2018-11" db="EMBL/GenBank/DDBJ databases">
        <title>Novel bacteria species description.</title>
        <authorList>
            <person name="Han J.-H."/>
        </authorList>
    </citation>
    <scope>NUCLEOTIDE SEQUENCE [LARGE SCALE GENOMIC DNA]</scope>
    <source>
        <strain evidence="1 2">KCTC23259</strain>
    </source>
</reference>
<comment type="caution">
    <text evidence="1">The sequence shown here is derived from an EMBL/GenBank/DDBJ whole genome shotgun (WGS) entry which is preliminary data.</text>
</comment>
<dbReference type="Proteomes" id="UP001204144">
    <property type="component" value="Unassembled WGS sequence"/>
</dbReference>
<name>A0AAE3H6B4_9BACT</name>
<dbReference type="RefSeq" id="WP_255039364.1">
    <property type="nucleotide sequence ID" value="NZ_RJUF01000186.1"/>
</dbReference>